<name>A0ABR7JKB2_9FIRM</name>
<dbReference type="InterPro" id="IPR037152">
    <property type="entry name" value="L-asparaginase_N_sf"/>
</dbReference>
<dbReference type="EMBL" id="JACRWE010000001">
    <property type="protein sequence ID" value="MBC5995342.1"/>
    <property type="molecule type" value="Genomic_DNA"/>
</dbReference>
<evidence type="ECO:0000259" key="6">
    <source>
        <dbReference type="Pfam" id="PF00710"/>
    </source>
</evidence>
<evidence type="ECO:0000256" key="5">
    <source>
        <dbReference type="RuleBase" id="RU004456"/>
    </source>
</evidence>
<evidence type="ECO:0000313" key="8">
    <source>
        <dbReference type="EMBL" id="MBC5995342.1"/>
    </source>
</evidence>
<evidence type="ECO:0000256" key="2">
    <source>
        <dbReference type="ARBA" id="ARBA00012920"/>
    </source>
</evidence>
<dbReference type="EC" id="3.5.1.1" evidence="2"/>
<dbReference type="Pfam" id="PF17763">
    <property type="entry name" value="Asparaginase_C"/>
    <property type="match status" value="1"/>
</dbReference>
<dbReference type="InterPro" id="IPR027473">
    <property type="entry name" value="L-asparaginase_C"/>
</dbReference>
<comment type="similarity">
    <text evidence="1 5">Belongs to the asparaginase 1 family.</text>
</comment>
<dbReference type="Proteomes" id="UP000609849">
    <property type="component" value="Unassembled WGS sequence"/>
</dbReference>
<dbReference type="InterPro" id="IPR036152">
    <property type="entry name" value="Asp/glu_Ase-like_sf"/>
</dbReference>
<dbReference type="Pfam" id="PF00710">
    <property type="entry name" value="Asparaginase"/>
    <property type="match status" value="1"/>
</dbReference>
<dbReference type="PIRSF" id="PIRSF500176">
    <property type="entry name" value="L_ASNase"/>
    <property type="match status" value="1"/>
</dbReference>
<feature type="active site" evidence="4">
    <location>
        <position position="14"/>
    </location>
</feature>
<dbReference type="InterPro" id="IPR040919">
    <property type="entry name" value="Asparaginase_C"/>
</dbReference>
<dbReference type="SFLD" id="SFLDS00057">
    <property type="entry name" value="Glutaminase/Asparaginase"/>
    <property type="match status" value="1"/>
</dbReference>
<feature type="domain" description="L-asparaginase N-terminal" evidence="6">
    <location>
        <begin position="6"/>
        <end position="196"/>
    </location>
</feature>
<reference evidence="8 9" key="1">
    <citation type="submission" date="2020-08" db="EMBL/GenBank/DDBJ databases">
        <authorList>
            <person name="Liu C."/>
            <person name="Sun Q."/>
        </authorList>
    </citation>
    <scope>NUCLEOTIDE SEQUENCE [LARGE SCALE GENOMIC DNA]</scope>
    <source>
        <strain evidence="8 9">NSJ-18</strain>
    </source>
</reference>
<proteinExistence type="inferred from homology"/>
<protein>
    <recommendedName>
        <fullName evidence="2">asparaginase</fullName>
        <ecNumber evidence="2">3.5.1.1</ecNumber>
    </recommendedName>
</protein>
<dbReference type="InterPro" id="IPR027474">
    <property type="entry name" value="L-asparaginase_N"/>
</dbReference>
<dbReference type="PIRSF" id="PIRSF001220">
    <property type="entry name" value="L-ASNase_gatD"/>
    <property type="match status" value="1"/>
</dbReference>
<dbReference type="PANTHER" id="PTHR11707">
    <property type="entry name" value="L-ASPARAGINASE"/>
    <property type="match status" value="1"/>
</dbReference>
<evidence type="ECO:0000256" key="1">
    <source>
        <dbReference type="ARBA" id="ARBA00010518"/>
    </source>
</evidence>
<dbReference type="Gene3D" id="3.40.50.40">
    <property type="match status" value="1"/>
</dbReference>
<comment type="caution">
    <text evidence="8">The sequence shown here is derived from an EMBL/GenBank/DDBJ whole genome shotgun (WGS) entry which is preliminary data.</text>
</comment>
<dbReference type="PROSITE" id="PS00144">
    <property type="entry name" value="ASN_GLN_ASE_1"/>
    <property type="match status" value="1"/>
</dbReference>
<dbReference type="PROSITE" id="PS51732">
    <property type="entry name" value="ASN_GLN_ASE_3"/>
    <property type="match status" value="1"/>
</dbReference>
<dbReference type="PRINTS" id="PR00139">
    <property type="entry name" value="ASNGLNASE"/>
</dbReference>
<evidence type="ECO:0000256" key="3">
    <source>
        <dbReference type="ARBA" id="ARBA00022801"/>
    </source>
</evidence>
<dbReference type="Gene3D" id="3.40.50.1170">
    <property type="entry name" value="L-asparaginase, N-terminal domain"/>
    <property type="match status" value="1"/>
</dbReference>
<dbReference type="NCBIfam" id="TIGR00520">
    <property type="entry name" value="asnASE_II"/>
    <property type="match status" value="1"/>
</dbReference>
<dbReference type="SMART" id="SM00870">
    <property type="entry name" value="Asparaginase"/>
    <property type="match status" value="1"/>
</dbReference>
<dbReference type="SUPFAM" id="SSF53774">
    <property type="entry name" value="Glutaminase/Asparaginase"/>
    <property type="match status" value="1"/>
</dbReference>
<evidence type="ECO:0000313" key="9">
    <source>
        <dbReference type="Proteomes" id="UP000609849"/>
    </source>
</evidence>
<evidence type="ECO:0000259" key="7">
    <source>
        <dbReference type="Pfam" id="PF17763"/>
    </source>
</evidence>
<dbReference type="InterPro" id="IPR004550">
    <property type="entry name" value="AsnASE_II"/>
</dbReference>
<evidence type="ECO:0000256" key="4">
    <source>
        <dbReference type="PROSITE-ProRule" id="PRU10099"/>
    </source>
</evidence>
<organism evidence="8 9">
    <name type="scientific">Romboutsia faecis</name>
    <dbReference type="NCBI Taxonomy" id="2764597"/>
    <lineage>
        <taxon>Bacteria</taxon>
        <taxon>Bacillati</taxon>
        <taxon>Bacillota</taxon>
        <taxon>Clostridia</taxon>
        <taxon>Peptostreptococcales</taxon>
        <taxon>Peptostreptococcaceae</taxon>
        <taxon>Romboutsia</taxon>
    </lineage>
</organism>
<keyword evidence="9" id="KW-1185">Reference proteome</keyword>
<sequence length="328" mass="36128">MNKKQIYILATGGTISAQGDEGKTLGYTNGVFKLGSIIKTLKGIENISNLDGEQIFNISSEDMCIDKLLILAKRINELSKLDSIDAFVIMQGTDTLEESAFFLNLVVKTSKPVIITGAMRPATANSADGPNNLYDAIVVASNKDAVGKGVLVVFSDYIISGRDVQKVDTFRCQAFNGKEFGCCGYVHDDIVNFINKSLKPHTINSEFNIDNIKSLPKVGIVYFDADLDSDIFDYYISRDYKGIVIAGSGSGMISKRWKNKILEMTKNSIAVVRSSMAEGGSVDRDNLDEEYCTIPAYTLTPLKARILLSIALEKSNSYDYLKSVFERY</sequence>
<dbReference type="PANTHER" id="PTHR11707:SF28">
    <property type="entry name" value="60 KDA LYSOPHOSPHOLIPASE"/>
    <property type="match status" value="1"/>
</dbReference>
<keyword evidence="3" id="KW-0378">Hydrolase</keyword>
<dbReference type="InterPro" id="IPR020827">
    <property type="entry name" value="Asparaginase/glutaminase_AS1"/>
</dbReference>
<dbReference type="RefSeq" id="WP_153971449.1">
    <property type="nucleotide sequence ID" value="NZ_JACRWE010000001.1"/>
</dbReference>
<accession>A0ABR7JKB2</accession>
<dbReference type="CDD" id="cd08964">
    <property type="entry name" value="L-asparaginase_II"/>
    <property type="match status" value="1"/>
</dbReference>
<feature type="domain" description="Asparaginase/glutaminase C-terminal" evidence="7">
    <location>
        <begin position="217"/>
        <end position="325"/>
    </location>
</feature>
<dbReference type="InterPro" id="IPR006034">
    <property type="entry name" value="Asparaginase/glutaminase-like"/>
</dbReference>
<gene>
    <name evidence="8" type="ORF">H8923_01100</name>
</gene>